<comment type="caution">
    <text evidence="1">The sequence shown here is derived from an EMBL/GenBank/DDBJ whole genome shotgun (WGS) entry which is preliminary data.</text>
</comment>
<accession>A0A9N9ZGC2</accession>
<dbReference type="Proteomes" id="UP000775872">
    <property type="component" value="Unassembled WGS sequence"/>
</dbReference>
<name>A0A9N9ZGC2_9HYPO</name>
<evidence type="ECO:0000313" key="1">
    <source>
        <dbReference type="EMBL" id="CAH0055875.1"/>
    </source>
</evidence>
<proteinExistence type="predicted"/>
<dbReference type="EMBL" id="CABFOC020000062">
    <property type="protein sequence ID" value="CAH0055875.1"/>
    <property type="molecule type" value="Genomic_DNA"/>
</dbReference>
<dbReference type="AlphaFoldDB" id="A0A9N9ZGC2"/>
<reference evidence="1" key="1">
    <citation type="submission" date="2021-10" db="EMBL/GenBank/DDBJ databases">
        <authorList>
            <person name="Piombo E."/>
        </authorList>
    </citation>
    <scope>NUCLEOTIDE SEQUENCE</scope>
</reference>
<organism evidence="1 2">
    <name type="scientific">Clonostachys solani</name>
    <dbReference type="NCBI Taxonomy" id="160281"/>
    <lineage>
        <taxon>Eukaryota</taxon>
        <taxon>Fungi</taxon>
        <taxon>Dikarya</taxon>
        <taxon>Ascomycota</taxon>
        <taxon>Pezizomycotina</taxon>
        <taxon>Sordariomycetes</taxon>
        <taxon>Hypocreomycetidae</taxon>
        <taxon>Hypocreales</taxon>
        <taxon>Bionectriaceae</taxon>
        <taxon>Clonostachys</taxon>
    </lineage>
</organism>
<sequence>MGTLSHKTFAPAPPTVLPGLGALKRREIDARKLAIAYPYADGDAKTTPQHSSRRGKPSYVEGFVCVHKDPDQPRSCPPRRRMLSSVLRWALS</sequence>
<gene>
    <name evidence="1" type="ORF">CSOL1703_00018036</name>
</gene>
<protein>
    <submittedName>
        <fullName evidence="1">Uncharacterized protein</fullName>
    </submittedName>
</protein>
<evidence type="ECO:0000313" key="2">
    <source>
        <dbReference type="Proteomes" id="UP000775872"/>
    </source>
</evidence>
<keyword evidence="2" id="KW-1185">Reference proteome</keyword>